<protein>
    <submittedName>
        <fullName evidence="3">Neurogenic differentiation factor 1</fullName>
    </submittedName>
</protein>
<feature type="region of interest" description="Disordered" evidence="1">
    <location>
        <begin position="268"/>
        <end position="306"/>
    </location>
</feature>
<dbReference type="STRING" id="10195.A0A3M7RLU6"/>
<proteinExistence type="predicted"/>
<dbReference type="GO" id="GO:0046983">
    <property type="term" value="F:protein dimerization activity"/>
    <property type="evidence" value="ECO:0007669"/>
    <property type="project" value="InterPro"/>
</dbReference>
<dbReference type="Proteomes" id="UP000276133">
    <property type="component" value="Unassembled WGS sequence"/>
</dbReference>
<dbReference type="SMART" id="SM00353">
    <property type="entry name" value="HLH"/>
    <property type="match status" value="1"/>
</dbReference>
<dbReference type="InterPro" id="IPR036638">
    <property type="entry name" value="HLH_DNA-bd_sf"/>
</dbReference>
<accession>A0A3M7RLU6</accession>
<dbReference type="GO" id="GO:0005634">
    <property type="term" value="C:nucleus"/>
    <property type="evidence" value="ECO:0007669"/>
    <property type="project" value="TreeGrafter"/>
</dbReference>
<dbReference type="GO" id="GO:0045944">
    <property type="term" value="P:positive regulation of transcription by RNA polymerase II"/>
    <property type="evidence" value="ECO:0007669"/>
    <property type="project" value="TreeGrafter"/>
</dbReference>
<comment type="caution">
    <text evidence="3">The sequence shown here is derived from an EMBL/GenBank/DDBJ whole genome shotgun (WGS) entry which is preliminary data.</text>
</comment>
<dbReference type="GO" id="GO:0003700">
    <property type="term" value="F:DNA-binding transcription factor activity"/>
    <property type="evidence" value="ECO:0007669"/>
    <property type="project" value="TreeGrafter"/>
</dbReference>
<gene>
    <name evidence="3" type="ORF">BpHYR1_014368</name>
</gene>
<feature type="compositionally biased region" description="Basic residues" evidence="1">
    <location>
        <begin position="279"/>
        <end position="288"/>
    </location>
</feature>
<sequence>MYHLPYSNISQHADASSYDFNYNTCRSTIKSFCQDTNFVDEAWKTENDHKYQKSMFYENYHRNQPEIYQAHSSPNGKFNTLYQHTVVDNLNFENKLNQFQNSGYGFKDKHFQIEIKAEPSCDYENSARNHWTPQIESNANLNSSYCQFSKVFSEQDFCFINNVNQKTKNDEKIRKSFGIADEASQFEHRHKYAGSKASEDSELFRNGATLRERNRMHVLNDAFDDLRKIVPKTNLSEHQRLSKIATLRLAIQYIAGLTSILQKSGGCKPIDPSLLPAPPKRRRRRKIIKNSPNETISDNNNQNLIK</sequence>
<evidence type="ECO:0000313" key="3">
    <source>
        <dbReference type="EMBL" id="RNA24295.1"/>
    </source>
</evidence>
<dbReference type="InterPro" id="IPR050359">
    <property type="entry name" value="bHLH_transcription_factors"/>
</dbReference>
<evidence type="ECO:0000313" key="4">
    <source>
        <dbReference type="Proteomes" id="UP000276133"/>
    </source>
</evidence>
<name>A0A3M7RLU6_BRAPC</name>
<feature type="compositionally biased region" description="Polar residues" evidence="1">
    <location>
        <begin position="290"/>
        <end position="306"/>
    </location>
</feature>
<keyword evidence="4" id="KW-1185">Reference proteome</keyword>
<dbReference type="EMBL" id="REGN01003146">
    <property type="protein sequence ID" value="RNA24295.1"/>
    <property type="molecule type" value="Genomic_DNA"/>
</dbReference>
<organism evidence="3 4">
    <name type="scientific">Brachionus plicatilis</name>
    <name type="common">Marine rotifer</name>
    <name type="synonym">Brachionus muelleri</name>
    <dbReference type="NCBI Taxonomy" id="10195"/>
    <lineage>
        <taxon>Eukaryota</taxon>
        <taxon>Metazoa</taxon>
        <taxon>Spiralia</taxon>
        <taxon>Gnathifera</taxon>
        <taxon>Rotifera</taxon>
        <taxon>Eurotatoria</taxon>
        <taxon>Monogononta</taxon>
        <taxon>Pseudotrocha</taxon>
        <taxon>Ploima</taxon>
        <taxon>Brachionidae</taxon>
        <taxon>Brachionus</taxon>
    </lineage>
</organism>
<dbReference type="OrthoDB" id="10039134at2759"/>
<dbReference type="PANTHER" id="PTHR19290">
    <property type="entry name" value="BASIC HELIX-LOOP-HELIX PROTEIN NEUROGENIN-RELATED"/>
    <property type="match status" value="1"/>
</dbReference>
<dbReference type="GO" id="GO:0061564">
    <property type="term" value="P:axon development"/>
    <property type="evidence" value="ECO:0007669"/>
    <property type="project" value="TreeGrafter"/>
</dbReference>
<feature type="domain" description="BHLH" evidence="2">
    <location>
        <begin position="203"/>
        <end position="257"/>
    </location>
</feature>
<dbReference type="InterPro" id="IPR011598">
    <property type="entry name" value="bHLH_dom"/>
</dbReference>
<dbReference type="SUPFAM" id="SSF47459">
    <property type="entry name" value="HLH, helix-loop-helix DNA-binding domain"/>
    <property type="match status" value="1"/>
</dbReference>
<dbReference type="GO" id="GO:0007423">
    <property type="term" value="P:sensory organ development"/>
    <property type="evidence" value="ECO:0007669"/>
    <property type="project" value="TreeGrafter"/>
</dbReference>
<evidence type="ECO:0000256" key="1">
    <source>
        <dbReference type="SAM" id="MobiDB-lite"/>
    </source>
</evidence>
<dbReference type="Pfam" id="PF00010">
    <property type="entry name" value="HLH"/>
    <property type="match status" value="1"/>
</dbReference>
<reference evidence="3 4" key="1">
    <citation type="journal article" date="2018" name="Sci. Rep.">
        <title>Genomic signatures of local adaptation to the degree of environmental predictability in rotifers.</title>
        <authorList>
            <person name="Franch-Gras L."/>
            <person name="Hahn C."/>
            <person name="Garcia-Roger E.M."/>
            <person name="Carmona M.J."/>
            <person name="Serra M."/>
            <person name="Gomez A."/>
        </authorList>
    </citation>
    <scope>NUCLEOTIDE SEQUENCE [LARGE SCALE GENOMIC DNA]</scope>
    <source>
        <strain evidence="3">HYR1</strain>
    </source>
</reference>
<dbReference type="PROSITE" id="PS50888">
    <property type="entry name" value="BHLH"/>
    <property type="match status" value="1"/>
</dbReference>
<dbReference type="GO" id="GO:0070888">
    <property type="term" value="F:E-box binding"/>
    <property type="evidence" value="ECO:0007669"/>
    <property type="project" value="TreeGrafter"/>
</dbReference>
<dbReference type="CDD" id="cd11390">
    <property type="entry name" value="bHLH_TS"/>
    <property type="match status" value="1"/>
</dbReference>
<dbReference type="AlphaFoldDB" id="A0A3M7RLU6"/>
<evidence type="ECO:0000259" key="2">
    <source>
        <dbReference type="PROSITE" id="PS50888"/>
    </source>
</evidence>
<dbReference type="Gene3D" id="4.10.280.10">
    <property type="entry name" value="Helix-loop-helix DNA-binding domain"/>
    <property type="match status" value="1"/>
</dbReference>